<evidence type="ECO:0000256" key="1">
    <source>
        <dbReference type="ARBA" id="ARBA00006080"/>
    </source>
</evidence>
<evidence type="ECO:0000313" key="6">
    <source>
        <dbReference type="Proteomes" id="UP000257109"/>
    </source>
</evidence>
<keyword evidence="2" id="KW-0813">Transport</keyword>
<comment type="similarity">
    <text evidence="1 2">Belongs to the VPS51 family.</text>
</comment>
<feature type="non-terminal residue" evidence="5">
    <location>
        <position position="1"/>
    </location>
</feature>
<dbReference type="Proteomes" id="UP000257109">
    <property type="component" value="Unassembled WGS sequence"/>
</dbReference>
<dbReference type="EMBL" id="QJKJ01000323">
    <property type="protein sequence ID" value="RDY13198.1"/>
    <property type="molecule type" value="Genomic_DNA"/>
</dbReference>
<comment type="caution">
    <text evidence="5">The sequence shown here is derived from an EMBL/GenBank/DDBJ whole genome shotgun (WGS) entry which is preliminary data.</text>
</comment>
<feature type="region of interest" description="Disordered" evidence="4">
    <location>
        <begin position="23"/>
        <end position="44"/>
    </location>
</feature>
<proteinExistence type="inferred from homology"/>
<dbReference type="AlphaFoldDB" id="A0A371IDV1"/>
<dbReference type="STRING" id="157652.A0A371IDV1"/>
<keyword evidence="2" id="KW-0445">Lipid transport</keyword>
<comment type="subunit">
    <text evidence="2">Component of the Golgi-associated retrograde protein (GARP) complex.</text>
</comment>
<dbReference type="GO" id="GO:0007030">
    <property type="term" value="P:Golgi organization"/>
    <property type="evidence" value="ECO:0007669"/>
    <property type="project" value="UniProtKB-UniRule"/>
</dbReference>
<evidence type="ECO:0000256" key="2">
    <source>
        <dbReference type="RuleBase" id="RU368010"/>
    </source>
</evidence>
<dbReference type="PANTHER" id="PTHR15954:SF4">
    <property type="entry name" value="VACUOLAR PROTEIN SORTING-ASSOCIATED PROTEIN 51 HOMOLOG"/>
    <property type="match status" value="1"/>
</dbReference>
<name>A0A371IDV1_MUCPR</name>
<gene>
    <name evidence="5" type="primary">VPS51</name>
    <name evidence="5" type="ORF">CR513_01917</name>
</gene>
<evidence type="ECO:0000313" key="5">
    <source>
        <dbReference type="EMBL" id="RDY13198.1"/>
    </source>
</evidence>
<dbReference type="GO" id="GO:0000938">
    <property type="term" value="C:GARP complex"/>
    <property type="evidence" value="ECO:0007669"/>
    <property type="project" value="UniProtKB-UniRule"/>
</dbReference>
<comment type="function">
    <text evidence="2">Acts as component of the GARP complex that is involved in retrograde transport from early and late endosomes to the trans-Golgi network (TGN).</text>
</comment>
<keyword evidence="2" id="KW-0333">Golgi apparatus</keyword>
<comment type="subcellular location">
    <subcellularLocation>
        <location evidence="2">Golgi apparatus</location>
        <location evidence="2">trans-Golgi network</location>
    </subcellularLocation>
</comment>
<accession>A0A371IDV1</accession>
<keyword evidence="2" id="KW-0653">Protein transport</keyword>
<reference evidence="5" key="1">
    <citation type="submission" date="2018-05" db="EMBL/GenBank/DDBJ databases">
        <title>Draft genome of Mucuna pruriens seed.</title>
        <authorList>
            <person name="Nnadi N.E."/>
            <person name="Vos R."/>
            <person name="Hasami M.H."/>
            <person name="Devisetty U.K."/>
            <person name="Aguiy J.C."/>
        </authorList>
    </citation>
    <scope>NUCLEOTIDE SEQUENCE [LARGE SCALE GENOMIC DNA]</scope>
    <source>
        <strain evidence="5">JCA_2017</strain>
    </source>
</reference>
<evidence type="ECO:0000256" key="4">
    <source>
        <dbReference type="SAM" id="MobiDB-lite"/>
    </source>
</evidence>
<dbReference type="PANTHER" id="PTHR15954">
    <property type="entry name" value="VACUOLAR PROTEIN SORTING-ASSOCIATED PROTEIN 51 HOMOLOG"/>
    <property type="match status" value="1"/>
</dbReference>
<dbReference type="GO" id="GO:0015031">
    <property type="term" value="P:protein transport"/>
    <property type="evidence" value="ECO:0007669"/>
    <property type="project" value="UniProtKB-UniRule"/>
</dbReference>
<dbReference type="GO" id="GO:0042147">
    <property type="term" value="P:retrograde transport, endosome to Golgi"/>
    <property type="evidence" value="ECO:0007669"/>
    <property type="project" value="UniProtKB-UniRule"/>
</dbReference>
<dbReference type="GO" id="GO:0006869">
    <property type="term" value="P:lipid transport"/>
    <property type="evidence" value="ECO:0007669"/>
    <property type="project" value="UniProtKB-UniRule"/>
</dbReference>
<feature type="coiled-coil region" evidence="3">
    <location>
        <begin position="64"/>
        <end position="123"/>
    </location>
</feature>
<dbReference type="InterPro" id="IPR014812">
    <property type="entry name" value="Vps51"/>
</dbReference>
<dbReference type="Pfam" id="PF08700">
    <property type="entry name" value="VPS51_Exo84_N"/>
    <property type="match status" value="1"/>
</dbReference>
<dbReference type="GO" id="GO:0005829">
    <property type="term" value="C:cytosol"/>
    <property type="evidence" value="ECO:0007669"/>
    <property type="project" value="GOC"/>
</dbReference>
<dbReference type="GO" id="GO:0007041">
    <property type="term" value="P:lysosomal transport"/>
    <property type="evidence" value="ECO:0007669"/>
    <property type="project" value="TreeGrafter"/>
</dbReference>
<organism evidence="5 6">
    <name type="scientific">Mucuna pruriens</name>
    <name type="common">Velvet bean</name>
    <name type="synonym">Dolichos pruriens</name>
    <dbReference type="NCBI Taxonomy" id="157652"/>
    <lineage>
        <taxon>Eukaryota</taxon>
        <taxon>Viridiplantae</taxon>
        <taxon>Streptophyta</taxon>
        <taxon>Embryophyta</taxon>
        <taxon>Tracheophyta</taxon>
        <taxon>Spermatophyta</taxon>
        <taxon>Magnoliopsida</taxon>
        <taxon>eudicotyledons</taxon>
        <taxon>Gunneridae</taxon>
        <taxon>Pentapetalae</taxon>
        <taxon>rosids</taxon>
        <taxon>fabids</taxon>
        <taxon>Fabales</taxon>
        <taxon>Fabaceae</taxon>
        <taxon>Papilionoideae</taxon>
        <taxon>50 kb inversion clade</taxon>
        <taxon>NPAAA clade</taxon>
        <taxon>indigoferoid/millettioid clade</taxon>
        <taxon>Phaseoleae</taxon>
        <taxon>Mucuna</taxon>
    </lineage>
</organism>
<dbReference type="GO" id="GO:1990745">
    <property type="term" value="C:EARP complex"/>
    <property type="evidence" value="ECO:0007669"/>
    <property type="project" value="TreeGrafter"/>
</dbReference>
<keyword evidence="6" id="KW-1185">Reference proteome</keyword>
<protein>
    <recommendedName>
        <fullName evidence="2">Vacuolar protein sorting-associated protein 51 homolog</fullName>
    </recommendedName>
</protein>
<dbReference type="GO" id="GO:0048193">
    <property type="term" value="P:Golgi vesicle transport"/>
    <property type="evidence" value="ECO:0007669"/>
    <property type="project" value="TreeGrafter"/>
</dbReference>
<evidence type="ECO:0000256" key="3">
    <source>
        <dbReference type="SAM" id="Coils"/>
    </source>
</evidence>
<keyword evidence="3" id="KW-0175">Coiled coil</keyword>
<feature type="non-terminal residue" evidence="5">
    <location>
        <position position="159"/>
    </location>
</feature>
<dbReference type="GO" id="GO:0016020">
    <property type="term" value="C:membrane"/>
    <property type="evidence" value="ECO:0007669"/>
    <property type="project" value="TreeGrafter"/>
</dbReference>
<feature type="compositionally biased region" description="Low complexity" evidence="4">
    <location>
        <begin position="23"/>
        <end position="41"/>
    </location>
</feature>
<sequence length="159" mass="18491">METEEETPLDDKAKRMRDLLASFYSPIPSPSSSPLSKQTSPDDINSASFQPYQYMTILARKSNLEDLLQRHVEMVAEIKNLDTDLQMLVYENYNKFICATDTIKRMKSNILGMEENMEHLLEKIMSVQSRSDSVNTSLCENREHIEKMHRTCNLLRKIQ</sequence>
<dbReference type="GO" id="GO:0032456">
    <property type="term" value="P:endocytic recycling"/>
    <property type="evidence" value="ECO:0007669"/>
    <property type="project" value="TreeGrafter"/>
</dbReference>
<dbReference type="OrthoDB" id="203678at2759"/>